<dbReference type="Proteomes" id="UP000628710">
    <property type="component" value="Unassembled WGS sequence"/>
</dbReference>
<keyword evidence="2" id="KW-1185">Reference proteome</keyword>
<evidence type="ECO:0000313" key="2">
    <source>
        <dbReference type="Proteomes" id="UP000628710"/>
    </source>
</evidence>
<dbReference type="AlphaFoldDB" id="A0A934JRL7"/>
<dbReference type="SUPFAM" id="SSF47413">
    <property type="entry name" value="lambda repressor-like DNA-binding domains"/>
    <property type="match status" value="1"/>
</dbReference>
<dbReference type="Gene3D" id="1.10.260.40">
    <property type="entry name" value="lambda repressor-like DNA-binding domains"/>
    <property type="match status" value="1"/>
</dbReference>
<evidence type="ECO:0000313" key="1">
    <source>
        <dbReference type="EMBL" id="MBJ7536991.1"/>
    </source>
</evidence>
<proteinExistence type="predicted"/>
<protein>
    <recommendedName>
        <fullName evidence="3">DNA-binding transcriptional regulator Cro</fullName>
    </recommendedName>
</protein>
<organism evidence="1 2">
    <name type="scientific">Marinomonas transparens</name>
    <dbReference type="NCBI Taxonomy" id="2795388"/>
    <lineage>
        <taxon>Bacteria</taxon>
        <taxon>Pseudomonadati</taxon>
        <taxon>Pseudomonadota</taxon>
        <taxon>Gammaproteobacteria</taxon>
        <taxon>Oceanospirillales</taxon>
        <taxon>Oceanospirillaceae</taxon>
        <taxon>Marinomonas</taxon>
    </lineage>
</organism>
<dbReference type="GO" id="GO:0003677">
    <property type="term" value="F:DNA binding"/>
    <property type="evidence" value="ECO:0007669"/>
    <property type="project" value="InterPro"/>
</dbReference>
<gene>
    <name evidence="1" type="ORF">I8J31_04775</name>
</gene>
<name>A0A934JRL7_9GAMM</name>
<dbReference type="Pfam" id="PF14549">
    <property type="entry name" value="P22_Cro"/>
    <property type="match status" value="1"/>
</dbReference>
<evidence type="ECO:0008006" key="3">
    <source>
        <dbReference type="Google" id="ProtNLM"/>
    </source>
</evidence>
<accession>A0A934JRL7</accession>
<reference evidence="1" key="1">
    <citation type="submission" date="2020-12" db="EMBL/GenBank/DDBJ databases">
        <title>Marinomonas arctica sp. nov., a psychrotolerant bacterium isolated from the Arctic.</title>
        <authorList>
            <person name="Zhang Y."/>
        </authorList>
    </citation>
    <scope>NUCLEOTIDE SEQUENCE</scope>
    <source>
        <strain evidence="1">C1424</strain>
    </source>
</reference>
<comment type="caution">
    <text evidence="1">The sequence shown here is derived from an EMBL/GenBank/DDBJ whole genome shotgun (WGS) entry which is preliminary data.</text>
</comment>
<sequence length="66" mass="7504">MHKQTVIDFFGDNQSKVARALDISRAAVSCWPPLIPEKQAMKLERLTEGRLKYDASLYSVQHNQTA</sequence>
<dbReference type="InterPro" id="IPR010982">
    <property type="entry name" value="Lambda_DNA-bd_dom_sf"/>
</dbReference>
<dbReference type="EMBL" id="JAEMNX010000003">
    <property type="protein sequence ID" value="MBJ7536991.1"/>
    <property type="molecule type" value="Genomic_DNA"/>
</dbReference>
<dbReference type="RefSeq" id="WP_199467171.1">
    <property type="nucleotide sequence ID" value="NZ_JAEMNX010000003.1"/>
</dbReference>